<organism evidence="2 3">
    <name type="scientific">Nocardiopsis exhalans</name>
    <dbReference type="NCBI Taxonomy" id="163604"/>
    <lineage>
        <taxon>Bacteria</taxon>
        <taxon>Bacillati</taxon>
        <taxon>Actinomycetota</taxon>
        <taxon>Actinomycetes</taxon>
        <taxon>Streptosporangiales</taxon>
        <taxon>Nocardiopsidaceae</taxon>
        <taxon>Nocardiopsis</taxon>
    </lineage>
</organism>
<evidence type="ECO:0000256" key="1">
    <source>
        <dbReference type="SAM" id="Phobius"/>
    </source>
</evidence>
<accession>A0ABY5D114</accession>
<evidence type="ECO:0000313" key="3">
    <source>
        <dbReference type="Proteomes" id="UP001055940"/>
    </source>
</evidence>
<dbReference type="Proteomes" id="UP001055940">
    <property type="component" value="Chromosome"/>
</dbReference>
<keyword evidence="3" id="KW-1185">Reference proteome</keyword>
<dbReference type="EMBL" id="CP099837">
    <property type="protein sequence ID" value="USY17969.1"/>
    <property type="molecule type" value="Genomic_DNA"/>
</dbReference>
<gene>
    <name evidence="2" type="ORF">NE857_21885</name>
</gene>
<sequence length="47" mass="4888">MNALAKLDNAFERRPEVVAAVMGALWGVTFVVLAVMSGVTAGLVVRG</sequence>
<name>A0ABY5D114_9ACTN</name>
<reference evidence="2" key="1">
    <citation type="submission" date="2022-06" db="EMBL/GenBank/DDBJ databases">
        <authorList>
            <person name="Ping M."/>
        </authorList>
    </citation>
    <scope>NUCLEOTIDE SEQUENCE</scope>
    <source>
        <strain evidence="2">JCM11759T</strain>
    </source>
</reference>
<dbReference type="RefSeq" id="WP_254417459.1">
    <property type="nucleotide sequence ID" value="NZ_BAAAJB010000011.1"/>
</dbReference>
<keyword evidence="1" id="KW-0812">Transmembrane</keyword>
<keyword evidence="1" id="KW-0472">Membrane</keyword>
<keyword evidence="1" id="KW-1133">Transmembrane helix</keyword>
<proteinExistence type="predicted"/>
<feature type="transmembrane region" description="Helical" evidence="1">
    <location>
        <begin position="20"/>
        <end position="45"/>
    </location>
</feature>
<protein>
    <submittedName>
        <fullName evidence="2">Uncharacterized protein</fullName>
    </submittedName>
</protein>
<evidence type="ECO:0000313" key="2">
    <source>
        <dbReference type="EMBL" id="USY17969.1"/>
    </source>
</evidence>